<dbReference type="Proteomes" id="UP000694251">
    <property type="component" value="Chromosome 11"/>
</dbReference>
<dbReference type="PROSITE" id="PS50994">
    <property type="entry name" value="INTEGRASE"/>
    <property type="match status" value="1"/>
</dbReference>
<dbReference type="PROSITE" id="PS50081">
    <property type="entry name" value="ZF_DAG_PE_2"/>
    <property type="match status" value="1"/>
</dbReference>
<organism evidence="7 8">
    <name type="scientific">Arabidopsis suecica</name>
    <name type="common">Swedish thale-cress</name>
    <name type="synonym">Cardaminopsis suecica</name>
    <dbReference type="NCBI Taxonomy" id="45249"/>
    <lineage>
        <taxon>Eukaryota</taxon>
        <taxon>Viridiplantae</taxon>
        <taxon>Streptophyta</taxon>
        <taxon>Embryophyta</taxon>
        <taxon>Tracheophyta</taxon>
        <taxon>Spermatophyta</taxon>
        <taxon>Magnoliopsida</taxon>
        <taxon>eudicotyledons</taxon>
        <taxon>Gunneridae</taxon>
        <taxon>Pentapetalae</taxon>
        <taxon>rosids</taxon>
        <taxon>malvids</taxon>
        <taxon>Brassicales</taxon>
        <taxon>Brassicaceae</taxon>
        <taxon>Camelineae</taxon>
        <taxon>Arabidopsis</taxon>
    </lineage>
</organism>
<feature type="domain" description="Integrase catalytic" evidence="6">
    <location>
        <begin position="592"/>
        <end position="685"/>
    </location>
</feature>
<dbReference type="GO" id="GO:0008270">
    <property type="term" value="F:zinc ion binding"/>
    <property type="evidence" value="ECO:0007669"/>
    <property type="project" value="UniProtKB-KW"/>
</dbReference>
<dbReference type="InterPro" id="IPR004146">
    <property type="entry name" value="DC1"/>
</dbReference>
<feature type="domain" description="Phorbol-ester/DAG-type" evidence="4">
    <location>
        <begin position="162"/>
        <end position="208"/>
    </location>
</feature>
<dbReference type="PANTHER" id="PTHR11439">
    <property type="entry name" value="GAG-POL-RELATED RETROTRANSPOSON"/>
    <property type="match status" value="1"/>
</dbReference>
<protein>
    <submittedName>
        <fullName evidence="7">Reverse transcriptase RNA-dependent DNA polymerase</fullName>
    </submittedName>
</protein>
<gene>
    <name evidence="7" type="ORF">ISN44_As11g030800</name>
</gene>
<dbReference type="PANTHER" id="PTHR11439:SF470">
    <property type="entry name" value="CYSTEINE-RICH RLK (RECEPTOR-LIKE PROTEIN KINASE) 8"/>
    <property type="match status" value="1"/>
</dbReference>
<name>A0A8T1ZET0_ARASU</name>
<dbReference type="InterPro" id="IPR001584">
    <property type="entry name" value="Integrase_cat-core"/>
</dbReference>
<dbReference type="GO" id="GO:0015074">
    <property type="term" value="P:DNA integration"/>
    <property type="evidence" value="ECO:0007669"/>
    <property type="project" value="InterPro"/>
</dbReference>
<evidence type="ECO:0000256" key="3">
    <source>
        <dbReference type="SAM" id="MobiDB-lite"/>
    </source>
</evidence>
<accession>A0A8T1ZET0</accession>
<dbReference type="Pfam" id="PF07727">
    <property type="entry name" value="RVT_2"/>
    <property type="match status" value="1"/>
</dbReference>
<evidence type="ECO:0000256" key="1">
    <source>
        <dbReference type="ARBA" id="ARBA00022737"/>
    </source>
</evidence>
<dbReference type="InterPro" id="IPR013103">
    <property type="entry name" value="RVT_2"/>
</dbReference>
<feature type="region of interest" description="Disordered" evidence="3">
    <location>
        <begin position="518"/>
        <end position="547"/>
    </location>
</feature>
<comment type="caution">
    <text evidence="7">The sequence shown here is derived from an EMBL/GenBank/DDBJ whole genome shotgun (WGS) entry which is preliminary data.</text>
</comment>
<keyword evidence="2" id="KW-0479">Metal-binding</keyword>
<proteinExistence type="predicted"/>
<evidence type="ECO:0000259" key="6">
    <source>
        <dbReference type="PROSITE" id="PS50994"/>
    </source>
</evidence>
<dbReference type="Pfam" id="PF03107">
    <property type="entry name" value="C1_2"/>
    <property type="match status" value="1"/>
</dbReference>
<dbReference type="InterPro" id="IPR002219">
    <property type="entry name" value="PKC_DAG/PE"/>
</dbReference>
<keyword evidence="7" id="KW-0548">Nucleotidyltransferase</keyword>
<evidence type="ECO:0000256" key="2">
    <source>
        <dbReference type="PROSITE-ProRule" id="PRU00047"/>
    </source>
</evidence>
<feature type="domain" description="CCHC-type" evidence="5">
    <location>
        <begin position="494"/>
        <end position="507"/>
    </location>
</feature>
<feature type="region of interest" description="Disordered" evidence="3">
    <location>
        <begin position="773"/>
        <end position="798"/>
    </location>
</feature>
<dbReference type="GO" id="GO:0003676">
    <property type="term" value="F:nucleic acid binding"/>
    <property type="evidence" value="ECO:0007669"/>
    <property type="project" value="InterPro"/>
</dbReference>
<dbReference type="AlphaFoldDB" id="A0A8T1ZET0"/>
<reference evidence="7 8" key="1">
    <citation type="submission" date="2020-12" db="EMBL/GenBank/DDBJ databases">
        <title>Concerted genomic and epigenomic changes stabilize Arabidopsis allopolyploids.</title>
        <authorList>
            <person name="Chen Z."/>
        </authorList>
    </citation>
    <scope>NUCLEOTIDE SEQUENCE [LARGE SCALE GENOMIC DNA]</scope>
    <source>
        <strain evidence="7">As9502</strain>
        <tissue evidence="7">Leaf</tissue>
    </source>
</reference>
<evidence type="ECO:0000313" key="8">
    <source>
        <dbReference type="Proteomes" id="UP000694251"/>
    </source>
</evidence>
<sequence>MVGWNMGAPTVCTFCPEPMETRNHIFFECPYSAKVWRSLTHKLFDSTFTVKWDCIIGFMVDNAQDALRLFLLRYVFQISIHTIWRERNGRRHGEPATHHSKLIQFIDKQVRAPDHTDPKCHICGKNTKRLLYHCSICKLNLDIDCMVDDMCARAHLNMSWHHHPLLLLDFNCKMLCKVCGHSDGYGFFCPRCKLMVHDKCVSVFDSLEITHPFHVRHPLKLLTEGAPDYIDPECHVCGRDTESFLYHMVLYHAHTLTLIPRLIYFICDACGTGGDRTPYVSLQCDLMFFHQDCASFPLVIYVNRREHRVSYTYPLGPGEWNCEICLEDIDWSYGAYSCSLCPTYALHSRCATRNDVWDGEDLDGAQVYVVYRKAFQTRIRQCGGPILPGSGEVHSVAPRGFMYSDGDASFDVLCCSITVPFIHASHPHPLLYLEVGKYDDDVKTCKNCSNVADGYAKPEGKIEDDIVLVFNKTFSRPICNKAEATRFGRPPTTCSHCGKSGHEASSCFQVIEFPEWWSDKSKPTGNRGRGRGFDNQGRGRGGRGSGFRAHNAQFSHAVGASGIPNFTPEQWASFSNFDRTSKTLIGAGKEHDGVYHYTGEVAVQAGFTENGVQLQTSCVATPQQNGRVERKHRHILNVARSLLFQANLPLRFWGESILAATYLINRTPSKISDYKTPYELIYGTVPSYANIKTFGTLCYARRIARNGDKFGARGIRCLFLGYPLDKKGLLVFDLTTEKTFVSRDVIFHEDVYPYADMISNSALLSSPTMAAPHPALFDDQPETGSPPTGGDTSATSDTALDTMPYVTYASRTMIDPSHTSPSSNSESSMTANDFSVTYNQAALHDIWCKSMGTEVDALERNHSWDITTLPPASRNWELHQMDVHNAFLHGDLNEEVYMKLPPGFTSSLPNQDLGPLKYFLGIEVSRGKAGIYLSQRKYALDIFSECGLLGAKPAPSPMEHNHTLARVEGDFYTDPTSYRRLVGRLVYLSVTRPELSYCIHLLAQFMQHPRQNNWEAALRVVSYLKGSLGQGLLLSSDDDLALSAYCDSDHAACPLTRRSLSGYVIMLGDSIVAWKTKKQDTASRSSAEAEYQSMSWTYQEILSTRALLASLGIVHSQPIPLYSGIISTQHVKTIDQLADILTKALGRPQMMYFLGKMGIRDLHAPP</sequence>
<dbReference type="Pfam" id="PF25597">
    <property type="entry name" value="SH3_retrovirus"/>
    <property type="match status" value="1"/>
</dbReference>
<keyword evidence="7" id="KW-0808">Transferase</keyword>
<dbReference type="EMBL" id="JAEFBJ010000011">
    <property type="protein sequence ID" value="KAG7557081.1"/>
    <property type="molecule type" value="Genomic_DNA"/>
</dbReference>
<dbReference type="OrthoDB" id="414945at2759"/>
<evidence type="ECO:0000259" key="4">
    <source>
        <dbReference type="PROSITE" id="PS50081"/>
    </source>
</evidence>
<keyword evidence="1" id="KW-0677">Repeat</keyword>
<dbReference type="InterPro" id="IPR057670">
    <property type="entry name" value="SH3_retrovirus"/>
</dbReference>
<keyword evidence="7" id="KW-0695">RNA-directed DNA polymerase</keyword>
<evidence type="ECO:0000313" key="7">
    <source>
        <dbReference type="EMBL" id="KAG7557081.1"/>
    </source>
</evidence>
<keyword evidence="2" id="KW-0862">Zinc</keyword>
<dbReference type="PROSITE" id="PS50158">
    <property type="entry name" value="ZF_CCHC"/>
    <property type="match status" value="1"/>
</dbReference>
<keyword evidence="8" id="KW-1185">Reference proteome</keyword>
<evidence type="ECO:0000259" key="5">
    <source>
        <dbReference type="PROSITE" id="PS50158"/>
    </source>
</evidence>
<dbReference type="CDD" id="cd09272">
    <property type="entry name" value="RNase_HI_RT_Ty1"/>
    <property type="match status" value="1"/>
</dbReference>
<dbReference type="GO" id="GO:0003964">
    <property type="term" value="F:RNA-directed DNA polymerase activity"/>
    <property type="evidence" value="ECO:0007669"/>
    <property type="project" value="UniProtKB-KW"/>
</dbReference>
<keyword evidence="2" id="KW-0863">Zinc-finger</keyword>
<dbReference type="InterPro" id="IPR001878">
    <property type="entry name" value="Znf_CCHC"/>
</dbReference>